<feature type="binding site" evidence="15">
    <location>
        <position position="52"/>
    </location>
    <ligand>
        <name>[2Fe-2S] cluster</name>
        <dbReference type="ChEBI" id="CHEBI:190135"/>
    </ligand>
</feature>
<keyword evidence="3 15" id="KW-0028">Amino-acid biosynthesis</keyword>
<comment type="cofactor">
    <cofactor evidence="15">
        <name>[2Fe-2S] cluster</name>
        <dbReference type="ChEBI" id="CHEBI:190135"/>
    </cofactor>
    <text evidence="15">Binds 1 [2Fe-2S] cluster per subunit. This cluster acts as a Lewis acid cofactor.</text>
</comment>
<dbReference type="GO" id="GO:0009097">
    <property type="term" value="P:isoleucine biosynthetic process"/>
    <property type="evidence" value="ECO:0007669"/>
    <property type="project" value="UniProtKB-UniRule"/>
</dbReference>
<feature type="binding site" evidence="15">
    <location>
        <position position="446"/>
    </location>
    <ligand>
        <name>Mg(2+)</name>
        <dbReference type="ChEBI" id="CHEBI:18420"/>
    </ligand>
</feature>
<dbReference type="InterPro" id="IPR042096">
    <property type="entry name" value="Dihydro-acid_dehy_C"/>
</dbReference>
<comment type="caution">
    <text evidence="15">Lacks conserved residue(s) required for the propagation of feature annotation.</text>
</comment>
<evidence type="ECO:0000256" key="9">
    <source>
        <dbReference type="ARBA" id="ARBA00023239"/>
    </source>
</evidence>
<evidence type="ECO:0000256" key="12">
    <source>
        <dbReference type="ARBA" id="ARBA00029436"/>
    </source>
</evidence>
<feature type="domain" description="Dihydroxy-acid/6-phosphogluconate dehydratase N-terminal" evidence="17">
    <location>
        <begin position="37"/>
        <end position="351"/>
    </location>
</feature>
<feature type="active site" description="Proton acceptor" evidence="15">
    <location>
        <position position="472"/>
    </location>
</feature>
<evidence type="ECO:0000256" key="5">
    <source>
        <dbReference type="ARBA" id="ARBA00022723"/>
    </source>
</evidence>
<dbReference type="SUPFAM" id="SSF52016">
    <property type="entry name" value="LeuD/IlvD-like"/>
    <property type="match status" value="1"/>
</dbReference>
<feature type="modified residue" description="N6-carboxylysine" evidence="15">
    <location>
        <position position="127"/>
    </location>
</feature>
<evidence type="ECO:0000256" key="14">
    <source>
        <dbReference type="ARBA" id="ARBA00029490"/>
    </source>
</evidence>
<evidence type="ECO:0000259" key="17">
    <source>
        <dbReference type="Pfam" id="PF00920"/>
    </source>
</evidence>
<evidence type="ECO:0000256" key="4">
    <source>
        <dbReference type="ARBA" id="ARBA00022714"/>
    </source>
</evidence>
<dbReference type="PROSITE" id="PS00887">
    <property type="entry name" value="ILVD_EDD_2"/>
    <property type="match status" value="1"/>
</dbReference>
<dbReference type="PANTHER" id="PTHR21000">
    <property type="entry name" value="DIHYDROXY-ACID DEHYDRATASE DAD"/>
    <property type="match status" value="1"/>
</dbReference>
<feature type="compositionally biased region" description="Polar residues" evidence="16">
    <location>
        <begin position="561"/>
        <end position="574"/>
    </location>
</feature>
<feature type="domain" description="Dihydroxy-acid/6-phosphogluconate dehydratase C-terminal" evidence="18">
    <location>
        <begin position="365"/>
        <end position="548"/>
    </location>
</feature>
<dbReference type="Gene3D" id="3.50.30.80">
    <property type="entry name" value="IlvD/EDD C-terminal domain-like"/>
    <property type="match status" value="1"/>
</dbReference>
<dbReference type="GO" id="GO:0009099">
    <property type="term" value="P:L-valine biosynthetic process"/>
    <property type="evidence" value="ECO:0007669"/>
    <property type="project" value="UniProtKB-UniRule"/>
</dbReference>
<evidence type="ECO:0000256" key="8">
    <source>
        <dbReference type="ARBA" id="ARBA00023014"/>
    </source>
</evidence>
<comment type="pathway">
    <text evidence="12 15">Amino-acid biosynthesis; L-valine biosynthesis; L-valine from pyruvate: step 3/4.</text>
</comment>
<dbReference type="Pfam" id="PF00920">
    <property type="entry name" value="ILVD_EDD_N"/>
    <property type="match status" value="1"/>
</dbReference>
<dbReference type="Proteomes" id="UP000273675">
    <property type="component" value="Unassembled WGS sequence"/>
</dbReference>
<dbReference type="PROSITE" id="PS00886">
    <property type="entry name" value="ILVD_EDD_1"/>
    <property type="match status" value="1"/>
</dbReference>
<dbReference type="NCBIfam" id="NF002068">
    <property type="entry name" value="PRK00911.1"/>
    <property type="match status" value="1"/>
</dbReference>
<comment type="function">
    <text evidence="15">Functions in the biosynthesis of branched-chain amino acids. Catalyzes the dehydration of (2R,3R)-2,3-dihydroxy-3-methylpentanoate (2,3-dihydroxy-3-methylvalerate) into 2-oxo-3-methylpentanoate (2-oxo-3-methylvalerate) and of (2R)-2,3-dihydroxy-3-methylbutanoate (2,3-dihydroxyisovalerate) into 2-oxo-3-methylbutanoate (2-oxoisovalerate), the penultimate precursor to L-isoleucine and L-valine, respectively.</text>
</comment>
<evidence type="ECO:0000256" key="13">
    <source>
        <dbReference type="ARBA" id="ARBA00029437"/>
    </source>
</evidence>
<comment type="catalytic activity">
    <reaction evidence="15">
        <text>(2R,3R)-2,3-dihydroxy-3-methylpentanoate = (S)-3-methyl-2-oxopentanoate + H2O</text>
        <dbReference type="Rhea" id="RHEA:27694"/>
        <dbReference type="ChEBI" id="CHEBI:15377"/>
        <dbReference type="ChEBI" id="CHEBI:35146"/>
        <dbReference type="ChEBI" id="CHEBI:49258"/>
        <dbReference type="EC" id="4.2.1.9"/>
    </reaction>
</comment>
<evidence type="ECO:0000256" key="2">
    <source>
        <dbReference type="ARBA" id="ARBA00006486"/>
    </source>
</evidence>
<dbReference type="InterPro" id="IPR056740">
    <property type="entry name" value="ILV_EDD_C"/>
</dbReference>
<dbReference type="Pfam" id="PF24877">
    <property type="entry name" value="ILV_EDD_C"/>
    <property type="match status" value="1"/>
</dbReference>
<evidence type="ECO:0000259" key="18">
    <source>
        <dbReference type="Pfam" id="PF24877"/>
    </source>
</evidence>
<dbReference type="AlphaFoldDB" id="A0A495D3H3"/>
<comment type="caution">
    <text evidence="19">The sequence shown here is derived from an EMBL/GenBank/DDBJ whole genome shotgun (WGS) entry which is preliminary data.</text>
</comment>
<comment type="similarity">
    <text evidence="2 15">Belongs to the IlvD/Edd family.</text>
</comment>
<dbReference type="InterPro" id="IPR037237">
    <property type="entry name" value="IlvD/EDD_N"/>
</dbReference>
<dbReference type="EMBL" id="RBIM01000004">
    <property type="protein sequence ID" value="RKQ96461.1"/>
    <property type="molecule type" value="Genomic_DNA"/>
</dbReference>
<keyword evidence="5 15" id="KW-0479">Metal-binding</keyword>
<evidence type="ECO:0000256" key="10">
    <source>
        <dbReference type="ARBA" id="ARBA00023304"/>
    </source>
</evidence>
<dbReference type="InterPro" id="IPR004404">
    <property type="entry name" value="DihydroxyA_deHydtase"/>
</dbReference>
<organism evidence="19 20">
    <name type="scientific">Maricaulis maris</name>
    <dbReference type="NCBI Taxonomy" id="74318"/>
    <lineage>
        <taxon>Bacteria</taxon>
        <taxon>Pseudomonadati</taxon>
        <taxon>Pseudomonadota</taxon>
        <taxon>Alphaproteobacteria</taxon>
        <taxon>Maricaulales</taxon>
        <taxon>Maricaulaceae</taxon>
        <taxon>Maricaulis</taxon>
    </lineage>
</organism>
<keyword evidence="6 15" id="KW-0460">Magnesium</keyword>
<dbReference type="InterPro" id="IPR050165">
    <property type="entry name" value="DHAD_IlvD/Edd"/>
</dbReference>
<dbReference type="FunFam" id="3.50.30.80:FF:000001">
    <property type="entry name" value="Dihydroxy-acid dehydratase"/>
    <property type="match status" value="1"/>
</dbReference>
<dbReference type="PANTHER" id="PTHR21000:SF5">
    <property type="entry name" value="DIHYDROXY-ACID DEHYDRATASE, MITOCHONDRIAL"/>
    <property type="match status" value="1"/>
</dbReference>
<comment type="subunit">
    <text evidence="15">Homodimer.</text>
</comment>
<keyword evidence="9 15" id="KW-0456">Lyase</keyword>
<sequence length="574" mass="58874">MTQDHRKSSDAITAGPARAPARAMLRATGMEDGDFDKPMIGVINTWTTVTPCNMHLADLAEPVREAVREAGGHPVDFNTIVVSDGISMGTEGMRASLISREVITDSIELATRGHSLDGVVILVGCDKTIPAAAMALARMDVPGCILYGGTIMPGKLGDQALSIQDVFEAVGAHAAGTLDDAGLAKVEKAACPGAGACGGQFTANTMAMILTMLGLSPMGVNDIPAPHPEKPAAAARCGRLAVELAKSGTTPRRFITEASLRNAVIAASASGGSTNAVLHVAAIAAEAGVPFDIADFDRISSQAPVITDLKPGGRFLAHHMFLAGGSRLFGQRLIEGGLLTDTPTVTGQSLHAECASATEAKNQRVIHSVANPVKPDGGFRVLTGDLAPEGAVLKLSGHDRSEFSGPARVFECEEDAFAAVESNSVKAGDIIIIRNEGPKGGPGMREMLGVTAALVGQGLAGDVALVTDGRFSGASKGFVIGHVSPEAADGGPIGRVRNGDMIRIDVAARRIDVEADLANRPQSTSGRPAPTGVFAKYAALVASASRGATTLIAPSPAKASPQPTAMQSKQEMPA</sequence>
<feature type="binding site" description="via carbamate group" evidence="15">
    <location>
        <position position="127"/>
    </location>
    <ligand>
        <name>Mg(2+)</name>
        <dbReference type="ChEBI" id="CHEBI:18420"/>
    </ligand>
</feature>
<evidence type="ECO:0000256" key="3">
    <source>
        <dbReference type="ARBA" id="ARBA00022605"/>
    </source>
</evidence>
<comment type="pathway">
    <text evidence="13 15">Amino-acid biosynthesis; L-isoleucine biosynthesis; L-isoleucine from 2-oxobutanoate: step 3/4.</text>
</comment>
<keyword evidence="7 15" id="KW-0408">Iron</keyword>
<dbReference type="OrthoDB" id="9807077at2"/>
<evidence type="ECO:0000313" key="19">
    <source>
        <dbReference type="EMBL" id="RKQ96461.1"/>
    </source>
</evidence>
<reference evidence="19 20" key="1">
    <citation type="submission" date="2018-10" db="EMBL/GenBank/DDBJ databases">
        <title>Genomic Encyclopedia of Type Strains, Phase IV (KMG-IV): sequencing the most valuable type-strain genomes for metagenomic binning, comparative biology and taxonomic classification.</title>
        <authorList>
            <person name="Goeker M."/>
        </authorList>
    </citation>
    <scope>NUCLEOTIDE SEQUENCE [LARGE SCALE GENOMIC DNA]</scope>
    <source>
        <strain evidence="19 20">DSM 4734</strain>
    </source>
</reference>
<keyword evidence="8 15" id="KW-0411">Iron-sulfur</keyword>
<dbReference type="EC" id="4.2.1.9" evidence="14 15"/>
<evidence type="ECO:0000256" key="16">
    <source>
        <dbReference type="SAM" id="MobiDB-lite"/>
    </source>
</evidence>
<protein>
    <recommendedName>
        <fullName evidence="14 15">Dihydroxy-acid dehydratase</fullName>
        <shortName evidence="15">DAD</shortName>
        <ecNumber evidence="14 15">4.2.1.9</ecNumber>
    </recommendedName>
</protein>
<keyword evidence="10 15" id="KW-0100">Branched-chain amino acid biosynthesis</keyword>
<evidence type="ECO:0000256" key="11">
    <source>
        <dbReference type="ARBA" id="ARBA00029304"/>
    </source>
</evidence>
<proteinExistence type="inferred from homology"/>
<evidence type="ECO:0000256" key="15">
    <source>
        <dbReference type="HAMAP-Rule" id="MF_00012"/>
    </source>
</evidence>
<evidence type="ECO:0000256" key="1">
    <source>
        <dbReference type="ARBA" id="ARBA00001946"/>
    </source>
</evidence>
<comment type="catalytic activity">
    <reaction evidence="11">
        <text>(2R)-2,3-dihydroxy-3-methylbutanoate = 3-methyl-2-oxobutanoate + H2O</text>
        <dbReference type="Rhea" id="RHEA:24809"/>
        <dbReference type="ChEBI" id="CHEBI:11851"/>
        <dbReference type="ChEBI" id="CHEBI:15377"/>
        <dbReference type="ChEBI" id="CHEBI:49072"/>
        <dbReference type="EC" id="4.2.1.9"/>
    </reaction>
    <physiologicalReaction direction="left-to-right" evidence="11">
        <dbReference type="Rhea" id="RHEA:24810"/>
    </physiologicalReaction>
</comment>
<accession>A0A495D3H3</accession>
<dbReference type="SUPFAM" id="SSF143975">
    <property type="entry name" value="IlvD/EDD N-terminal domain-like"/>
    <property type="match status" value="1"/>
</dbReference>
<dbReference type="InterPro" id="IPR000581">
    <property type="entry name" value="ILV_EDD_N"/>
</dbReference>
<feature type="region of interest" description="Disordered" evidence="16">
    <location>
        <begin position="552"/>
        <end position="574"/>
    </location>
</feature>
<dbReference type="GO" id="GO:0051537">
    <property type="term" value="F:2 iron, 2 sulfur cluster binding"/>
    <property type="evidence" value="ECO:0007669"/>
    <property type="project" value="UniProtKB-UniRule"/>
</dbReference>
<gene>
    <name evidence="15" type="primary">ilvD</name>
    <name evidence="19" type="ORF">C7435_1791</name>
</gene>
<dbReference type="HAMAP" id="MF_00012">
    <property type="entry name" value="IlvD"/>
    <property type="match status" value="1"/>
</dbReference>
<name>A0A495D3H3_9PROT</name>
<feature type="binding site" evidence="15">
    <location>
        <position position="84"/>
    </location>
    <ligand>
        <name>Mg(2+)</name>
        <dbReference type="ChEBI" id="CHEBI:18420"/>
    </ligand>
</feature>
<dbReference type="UniPathway" id="UPA00049">
    <property type="reaction ID" value="UER00061"/>
</dbReference>
<feature type="binding site" evidence="15">
    <location>
        <position position="126"/>
    </location>
    <ligand>
        <name>Mg(2+)</name>
        <dbReference type="ChEBI" id="CHEBI:18420"/>
    </ligand>
</feature>
<comment type="cofactor">
    <cofactor evidence="1 15">
        <name>Mg(2+)</name>
        <dbReference type="ChEBI" id="CHEBI:18420"/>
    </cofactor>
</comment>
<dbReference type="RefSeq" id="WP_121210999.1">
    <property type="nucleotide sequence ID" value="NZ_RBIM01000004.1"/>
</dbReference>
<keyword evidence="4 15" id="KW-0001">2Fe-2S</keyword>
<dbReference type="UniPathway" id="UPA00047">
    <property type="reaction ID" value="UER00057"/>
</dbReference>
<evidence type="ECO:0000256" key="7">
    <source>
        <dbReference type="ARBA" id="ARBA00023004"/>
    </source>
</evidence>
<evidence type="ECO:0000313" key="20">
    <source>
        <dbReference type="Proteomes" id="UP000273675"/>
    </source>
</evidence>
<dbReference type="InterPro" id="IPR020558">
    <property type="entry name" value="DiOHA_6PGluconate_deHydtase_CS"/>
</dbReference>
<dbReference type="GO" id="GO:0000287">
    <property type="term" value="F:magnesium ion binding"/>
    <property type="evidence" value="ECO:0007669"/>
    <property type="project" value="UniProtKB-UniRule"/>
</dbReference>
<evidence type="ECO:0000256" key="6">
    <source>
        <dbReference type="ARBA" id="ARBA00022842"/>
    </source>
</evidence>
<dbReference type="GO" id="GO:0004160">
    <property type="term" value="F:dihydroxy-acid dehydratase activity"/>
    <property type="evidence" value="ECO:0007669"/>
    <property type="project" value="UniProtKB-UniRule"/>
</dbReference>